<gene>
    <name evidence="1" type="ORF">O1G21_01840</name>
</gene>
<proteinExistence type="predicted"/>
<reference evidence="2" key="1">
    <citation type="submission" date="2022-12" db="EMBL/GenBank/DDBJ databases">
        <authorList>
            <person name="Mo P."/>
        </authorList>
    </citation>
    <scope>NUCLEOTIDE SEQUENCE [LARGE SCALE GENOMIC DNA]</scope>
    <source>
        <strain evidence="2">HUAS 3-15</strain>
    </source>
</reference>
<evidence type="ECO:0000313" key="1">
    <source>
        <dbReference type="EMBL" id="WBP84713.1"/>
    </source>
</evidence>
<sequence>MSRPELASTAQSQKLARRVKERWPSCRVVVGDNDVSHQQEPLFAEAPWLYVPVHGEGELRFRDLLHTFLTDGDLAAIPTLHLRTPAPHRIAAESVVMSETFERPVGL</sequence>
<dbReference type="RefSeq" id="WP_270140142.1">
    <property type="nucleotide sequence ID" value="NZ_CP115450.1"/>
</dbReference>
<accession>A0ABY7PW87</accession>
<keyword evidence="2" id="KW-1185">Reference proteome</keyword>
<dbReference type="EMBL" id="CP115450">
    <property type="protein sequence ID" value="WBP84713.1"/>
    <property type="molecule type" value="Genomic_DNA"/>
</dbReference>
<organism evidence="1 2">
    <name type="scientific">Kitasatospora cathayae</name>
    <dbReference type="NCBI Taxonomy" id="3004092"/>
    <lineage>
        <taxon>Bacteria</taxon>
        <taxon>Bacillati</taxon>
        <taxon>Actinomycetota</taxon>
        <taxon>Actinomycetes</taxon>
        <taxon>Kitasatosporales</taxon>
        <taxon>Streptomycetaceae</taxon>
        <taxon>Kitasatospora</taxon>
    </lineage>
</organism>
<evidence type="ECO:0000313" key="2">
    <source>
        <dbReference type="Proteomes" id="UP001212821"/>
    </source>
</evidence>
<protein>
    <submittedName>
        <fullName evidence="1">Uncharacterized protein</fullName>
    </submittedName>
</protein>
<dbReference type="Proteomes" id="UP001212821">
    <property type="component" value="Chromosome"/>
</dbReference>
<name>A0ABY7PW87_9ACTN</name>